<dbReference type="RefSeq" id="WP_250430343.1">
    <property type="nucleotide sequence ID" value="NZ_JALPRR010000003.1"/>
</dbReference>
<feature type="chain" id="PRO_5045379753" description="tRNA (Guanine-N1)-methyltransferase" evidence="3">
    <location>
        <begin position="20"/>
        <end position="223"/>
    </location>
</feature>
<dbReference type="Proteomes" id="UP001597374">
    <property type="component" value="Unassembled WGS sequence"/>
</dbReference>
<evidence type="ECO:0008006" key="6">
    <source>
        <dbReference type="Google" id="ProtNLM"/>
    </source>
</evidence>
<comment type="caution">
    <text evidence="4">The sequence shown here is derived from an EMBL/GenBank/DDBJ whole genome shotgun (WGS) entry which is preliminary data.</text>
</comment>
<accession>A0ABW5CY99</accession>
<organism evidence="4 5">
    <name type="scientific">Pontibacter ruber</name>
    <dbReference type="NCBI Taxonomy" id="1343895"/>
    <lineage>
        <taxon>Bacteria</taxon>
        <taxon>Pseudomonadati</taxon>
        <taxon>Bacteroidota</taxon>
        <taxon>Cytophagia</taxon>
        <taxon>Cytophagales</taxon>
        <taxon>Hymenobacteraceae</taxon>
        <taxon>Pontibacter</taxon>
    </lineage>
</organism>
<sequence length="223" mass="25786">MKALFLPLLLVLFVSTANAQEAAPKDNKAVNSLQKQFNQLKENSNSYNEKNREYKVVNVATLNDFWKSVQATISGIEQQQLKNRNSAEQNLVKANQEIEQQKKEIEALKKDNAQKEQEVQQSINDVTNLSVLGINMHKQFYVIFSLSVIAILLVIVAVAMSLYKSSKRVTDEKKRAYDEIDQEFNEYKKTARERELKVKRELQTEMNRIEELNQQIAKLQKHA</sequence>
<dbReference type="EMBL" id="JBHUIM010000002">
    <property type="protein sequence ID" value="MFD2247411.1"/>
    <property type="molecule type" value="Genomic_DNA"/>
</dbReference>
<keyword evidence="2" id="KW-1133">Transmembrane helix</keyword>
<evidence type="ECO:0000256" key="1">
    <source>
        <dbReference type="SAM" id="Coils"/>
    </source>
</evidence>
<feature type="coiled-coil region" evidence="1">
    <location>
        <begin position="77"/>
        <end position="125"/>
    </location>
</feature>
<feature type="coiled-coil region" evidence="1">
    <location>
        <begin position="192"/>
        <end position="222"/>
    </location>
</feature>
<keyword evidence="2" id="KW-0812">Transmembrane</keyword>
<keyword evidence="2" id="KW-0472">Membrane</keyword>
<feature type="transmembrane region" description="Helical" evidence="2">
    <location>
        <begin position="140"/>
        <end position="163"/>
    </location>
</feature>
<name>A0ABW5CY99_9BACT</name>
<reference evidence="5" key="1">
    <citation type="journal article" date="2019" name="Int. J. Syst. Evol. Microbiol.">
        <title>The Global Catalogue of Microorganisms (GCM) 10K type strain sequencing project: providing services to taxonomists for standard genome sequencing and annotation.</title>
        <authorList>
            <consortium name="The Broad Institute Genomics Platform"/>
            <consortium name="The Broad Institute Genome Sequencing Center for Infectious Disease"/>
            <person name="Wu L."/>
            <person name="Ma J."/>
        </authorList>
    </citation>
    <scope>NUCLEOTIDE SEQUENCE [LARGE SCALE GENOMIC DNA]</scope>
    <source>
        <strain evidence="5">CGMCC 4.1782</strain>
    </source>
</reference>
<evidence type="ECO:0000256" key="3">
    <source>
        <dbReference type="SAM" id="SignalP"/>
    </source>
</evidence>
<gene>
    <name evidence="4" type="ORF">ACFSKP_14180</name>
</gene>
<evidence type="ECO:0000256" key="2">
    <source>
        <dbReference type="SAM" id="Phobius"/>
    </source>
</evidence>
<evidence type="ECO:0000313" key="4">
    <source>
        <dbReference type="EMBL" id="MFD2247411.1"/>
    </source>
</evidence>
<feature type="signal peptide" evidence="3">
    <location>
        <begin position="1"/>
        <end position="19"/>
    </location>
</feature>
<protein>
    <recommendedName>
        <fullName evidence="6">tRNA (Guanine-N1)-methyltransferase</fullName>
    </recommendedName>
</protein>
<keyword evidence="1" id="KW-0175">Coiled coil</keyword>
<proteinExistence type="predicted"/>
<keyword evidence="5" id="KW-1185">Reference proteome</keyword>
<evidence type="ECO:0000313" key="5">
    <source>
        <dbReference type="Proteomes" id="UP001597374"/>
    </source>
</evidence>
<keyword evidence="3" id="KW-0732">Signal</keyword>